<dbReference type="AlphaFoldDB" id="A0A381PTR0"/>
<evidence type="ECO:0000313" key="1">
    <source>
        <dbReference type="EMBL" id="SUZ69427.1"/>
    </source>
</evidence>
<gene>
    <name evidence="1" type="ORF">METZ01_LOCUS22281</name>
</gene>
<organism evidence="1">
    <name type="scientific">marine metagenome</name>
    <dbReference type="NCBI Taxonomy" id="408172"/>
    <lineage>
        <taxon>unclassified sequences</taxon>
        <taxon>metagenomes</taxon>
        <taxon>ecological metagenomes</taxon>
    </lineage>
</organism>
<protein>
    <submittedName>
        <fullName evidence="1">Uncharacterized protein</fullName>
    </submittedName>
</protein>
<accession>A0A381PTR0</accession>
<proteinExistence type="predicted"/>
<dbReference type="EMBL" id="UINC01001061">
    <property type="protein sequence ID" value="SUZ69427.1"/>
    <property type="molecule type" value="Genomic_DNA"/>
</dbReference>
<name>A0A381PTR0_9ZZZZ</name>
<sequence length="49" mass="5582">MAPKLKLRRVLSFTNQQAFSARIVFGAPTNSTYTSTPKHINKIVRISQY</sequence>
<reference evidence="1" key="1">
    <citation type="submission" date="2018-05" db="EMBL/GenBank/DDBJ databases">
        <authorList>
            <person name="Lanie J.A."/>
            <person name="Ng W.-L."/>
            <person name="Kazmierczak K.M."/>
            <person name="Andrzejewski T.M."/>
            <person name="Davidsen T.M."/>
            <person name="Wayne K.J."/>
            <person name="Tettelin H."/>
            <person name="Glass J.I."/>
            <person name="Rusch D."/>
            <person name="Podicherti R."/>
            <person name="Tsui H.-C.T."/>
            <person name="Winkler M.E."/>
        </authorList>
    </citation>
    <scope>NUCLEOTIDE SEQUENCE</scope>
</reference>